<dbReference type="EMBL" id="CP108133">
    <property type="protein sequence ID" value="WTP53458.1"/>
    <property type="molecule type" value="Genomic_DNA"/>
</dbReference>
<feature type="compositionally biased region" description="Low complexity" evidence="1">
    <location>
        <begin position="297"/>
        <end position="313"/>
    </location>
</feature>
<evidence type="ECO:0000313" key="3">
    <source>
        <dbReference type="Proteomes" id="UP001432166"/>
    </source>
</evidence>
<dbReference type="Proteomes" id="UP001432166">
    <property type="component" value="Chromosome"/>
</dbReference>
<sequence>MHHAHEHGVTLATSSRPYLGDIGTEIAARLPGTWSAELQIYSHPEWQQDLWTGLWSAGEIHQALEDHLIPFASVLTSDAGTELMLIERPGHHNGYLIGALADDTDHTQHAHDDPTRPRSIVLPDDPALAAQAVVRTFLPAVQRALHNRNLETVLAALTRIRREHQALQDIKGSGPAHGSGSRLIEGVERDFADHAWLSFRHVLEYAPPLLARCRPSATSWPEDSAALTRLRGALTSSQDAWTKWNDLRDELQSIAQTLPAHEWSRVRTELGIAVLPAMQTWLTDTQPFERQARAAEPGTPGTPSSPSPRLLAPRPAPGSPHQGPATHH</sequence>
<name>A0ABZ1JUU2_9ACTN</name>
<evidence type="ECO:0000313" key="2">
    <source>
        <dbReference type="EMBL" id="WTP53458.1"/>
    </source>
</evidence>
<dbReference type="RefSeq" id="WP_328939243.1">
    <property type="nucleotide sequence ID" value="NZ_CP108133.1"/>
</dbReference>
<feature type="region of interest" description="Disordered" evidence="1">
    <location>
        <begin position="290"/>
        <end position="328"/>
    </location>
</feature>
<evidence type="ECO:0000256" key="1">
    <source>
        <dbReference type="SAM" id="MobiDB-lite"/>
    </source>
</evidence>
<reference evidence="2" key="1">
    <citation type="submission" date="2022-10" db="EMBL/GenBank/DDBJ databases">
        <title>The complete genomes of actinobacterial strains from the NBC collection.</title>
        <authorList>
            <person name="Joergensen T.S."/>
            <person name="Alvarez Arevalo M."/>
            <person name="Sterndorff E.B."/>
            <person name="Faurdal D."/>
            <person name="Vuksanovic O."/>
            <person name="Mourched A.-S."/>
            <person name="Charusanti P."/>
            <person name="Shaw S."/>
            <person name="Blin K."/>
            <person name="Weber T."/>
        </authorList>
    </citation>
    <scope>NUCLEOTIDE SEQUENCE</scope>
    <source>
        <strain evidence="2">NBC_00189</strain>
    </source>
</reference>
<accession>A0ABZ1JUU2</accession>
<proteinExistence type="predicted"/>
<keyword evidence="3" id="KW-1185">Reference proteome</keyword>
<gene>
    <name evidence="2" type="ORF">OG288_37145</name>
</gene>
<organism evidence="2 3">
    <name type="scientific">Streptomyces tauricus</name>
    <dbReference type="NCBI Taxonomy" id="68274"/>
    <lineage>
        <taxon>Bacteria</taxon>
        <taxon>Bacillati</taxon>
        <taxon>Actinomycetota</taxon>
        <taxon>Actinomycetes</taxon>
        <taxon>Kitasatosporales</taxon>
        <taxon>Streptomycetaceae</taxon>
        <taxon>Streptomyces</taxon>
        <taxon>Streptomyces aurantiacus group</taxon>
    </lineage>
</organism>
<protein>
    <submittedName>
        <fullName evidence="2">Uncharacterized protein</fullName>
    </submittedName>
</protein>